<evidence type="ECO:0000313" key="3">
    <source>
        <dbReference type="Proteomes" id="UP000585474"/>
    </source>
</evidence>
<dbReference type="AlphaFoldDB" id="A0A7J0FR71"/>
<feature type="region of interest" description="Disordered" evidence="1">
    <location>
        <begin position="33"/>
        <end position="115"/>
    </location>
</feature>
<dbReference type="Proteomes" id="UP000585474">
    <property type="component" value="Unassembled WGS sequence"/>
</dbReference>
<gene>
    <name evidence="2" type="ORF">Acr_14g0007090</name>
</gene>
<organism evidence="2 3">
    <name type="scientific">Actinidia rufa</name>
    <dbReference type="NCBI Taxonomy" id="165716"/>
    <lineage>
        <taxon>Eukaryota</taxon>
        <taxon>Viridiplantae</taxon>
        <taxon>Streptophyta</taxon>
        <taxon>Embryophyta</taxon>
        <taxon>Tracheophyta</taxon>
        <taxon>Spermatophyta</taxon>
        <taxon>Magnoliopsida</taxon>
        <taxon>eudicotyledons</taxon>
        <taxon>Gunneridae</taxon>
        <taxon>Pentapetalae</taxon>
        <taxon>asterids</taxon>
        <taxon>Ericales</taxon>
        <taxon>Actinidiaceae</taxon>
        <taxon>Actinidia</taxon>
    </lineage>
</organism>
<feature type="compositionally biased region" description="Low complexity" evidence="1">
    <location>
        <begin position="62"/>
        <end position="71"/>
    </location>
</feature>
<evidence type="ECO:0000313" key="2">
    <source>
        <dbReference type="EMBL" id="GFZ01074.1"/>
    </source>
</evidence>
<sequence>MVQEVREVQGAEDQQVREDEVQLALHLVKEGEDHHLERWDRGRGSAGGSQGNGGVTGGSQSVGGAAACSQSLVKEGEDHHLERWDCGRGSAGGSQGNGGVTGGSQSVGGEAACSQSLGTAAATSVRARLFGGEAVVQPSEWSMV</sequence>
<feature type="compositionally biased region" description="Gly residues" evidence="1">
    <location>
        <begin position="44"/>
        <end position="61"/>
    </location>
</feature>
<dbReference type="EMBL" id="BJWL01000014">
    <property type="protein sequence ID" value="GFZ01074.1"/>
    <property type="molecule type" value="Genomic_DNA"/>
</dbReference>
<keyword evidence="3" id="KW-1185">Reference proteome</keyword>
<accession>A0A7J0FR71</accession>
<reference evidence="2 3" key="1">
    <citation type="submission" date="2019-07" db="EMBL/GenBank/DDBJ databases">
        <title>De Novo Assembly of kiwifruit Actinidia rufa.</title>
        <authorList>
            <person name="Sugita-Konishi S."/>
            <person name="Sato K."/>
            <person name="Mori E."/>
            <person name="Abe Y."/>
            <person name="Kisaki G."/>
            <person name="Hamano K."/>
            <person name="Suezawa K."/>
            <person name="Otani M."/>
            <person name="Fukuda T."/>
            <person name="Manabe T."/>
            <person name="Gomi K."/>
            <person name="Tabuchi M."/>
            <person name="Akimitsu K."/>
            <person name="Kataoka I."/>
        </authorList>
    </citation>
    <scope>NUCLEOTIDE SEQUENCE [LARGE SCALE GENOMIC DNA]</scope>
    <source>
        <strain evidence="3">cv. Fuchu</strain>
    </source>
</reference>
<feature type="compositionally biased region" description="Basic and acidic residues" evidence="1">
    <location>
        <begin position="33"/>
        <end position="43"/>
    </location>
</feature>
<name>A0A7J0FR71_9ERIC</name>
<protein>
    <submittedName>
        <fullName evidence="2">Uncharacterized protein</fullName>
    </submittedName>
</protein>
<evidence type="ECO:0000256" key="1">
    <source>
        <dbReference type="SAM" id="MobiDB-lite"/>
    </source>
</evidence>
<feature type="compositionally biased region" description="Basic and acidic residues" evidence="1">
    <location>
        <begin position="74"/>
        <end position="86"/>
    </location>
</feature>
<comment type="caution">
    <text evidence="2">The sequence shown here is derived from an EMBL/GenBank/DDBJ whole genome shotgun (WGS) entry which is preliminary data.</text>
</comment>
<feature type="compositionally biased region" description="Gly residues" evidence="1">
    <location>
        <begin position="89"/>
        <end position="106"/>
    </location>
</feature>
<proteinExistence type="predicted"/>